<gene>
    <name evidence="2" type="ORF">PCOR1329_LOCUS27104</name>
</gene>
<evidence type="ECO:0000313" key="3">
    <source>
        <dbReference type="Proteomes" id="UP001189429"/>
    </source>
</evidence>
<sequence>VKRCAENESKALPKEKSALTSMNQAGNWLAGQTRTARSLLQSLTDAETSYPRMISCVAAGRKMTVKVPAGVLDTGLKSSRNMRVTLIYHNNTNYVQVLTGAAIEDSMIRQMSEPERNYFETTVHNPSCNMEMPTGSEHLTKILRFPPYEDKGKGTEAGSSTKQEESREDAEFIKIELPDFPKEDLAYQEALSTTALSVIEQMSNYPDQRDALLRVMKNNFGLEMTALEAERQDSYDREQKVPA</sequence>
<protein>
    <submittedName>
        <fullName evidence="2">Uncharacterized protein</fullName>
    </submittedName>
</protein>
<dbReference type="Proteomes" id="UP001189429">
    <property type="component" value="Unassembled WGS sequence"/>
</dbReference>
<evidence type="ECO:0000313" key="2">
    <source>
        <dbReference type="EMBL" id="CAK0827600.1"/>
    </source>
</evidence>
<evidence type="ECO:0000256" key="1">
    <source>
        <dbReference type="SAM" id="MobiDB-lite"/>
    </source>
</evidence>
<proteinExistence type="predicted"/>
<keyword evidence="3" id="KW-1185">Reference proteome</keyword>
<accession>A0ABN9S923</accession>
<feature type="region of interest" description="Disordered" evidence="1">
    <location>
        <begin position="147"/>
        <end position="168"/>
    </location>
</feature>
<feature type="non-terminal residue" evidence="2">
    <location>
        <position position="243"/>
    </location>
</feature>
<comment type="caution">
    <text evidence="2">The sequence shown here is derived from an EMBL/GenBank/DDBJ whole genome shotgun (WGS) entry which is preliminary data.</text>
</comment>
<feature type="non-terminal residue" evidence="2">
    <location>
        <position position="1"/>
    </location>
</feature>
<name>A0ABN9S923_9DINO</name>
<reference evidence="2" key="1">
    <citation type="submission" date="2023-10" db="EMBL/GenBank/DDBJ databases">
        <authorList>
            <person name="Chen Y."/>
            <person name="Shah S."/>
            <person name="Dougan E. K."/>
            <person name="Thang M."/>
            <person name="Chan C."/>
        </authorList>
    </citation>
    <scope>NUCLEOTIDE SEQUENCE [LARGE SCALE GENOMIC DNA]</scope>
</reference>
<dbReference type="EMBL" id="CAUYUJ010009776">
    <property type="protein sequence ID" value="CAK0827600.1"/>
    <property type="molecule type" value="Genomic_DNA"/>
</dbReference>
<organism evidence="2 3">
    <name type="scientific">Prorocentrum cordatum</name>
    <dbReference type="NCBI Taxonomy" id="2364126"/>
    <lineage>
        <taxon>Eukaryota</taxon>
        <taxon>Sar</taxon>
        <taxon>Alveolata</taxon>
        <taxon>Dinophyceae</taxon>
        <taxon>Prorocentrales</taxon>
        <taxon>Prorocentraceae</taxon>
        <taxon>Prorocentrum</taxon>
    </lineage>
</organism>